<keyword evidence="1" id="KW-0472">Membrane</keyword>
<dbReference type="AlphaFoldDB" id="A0A0R1PR75"/>
<organism evidence="2 3">
    <name type="scientific">Liquorilactobacillus uvarum DSM 19971</name>
    <dbReference type="NCBI Taxonomy" id="1423812"/>
    <lineage>
        <taxon>Bacteria</taxon>
        <taxon>Bacillati</taxon>
        <taxon>Bacillota</taxon>
        <taxon>Bacilli</taxon>
        <taxon>Lactobacillales</taxon>
        <taxon>Lactobacillaceae</taxon>
        <taxon>Liquorilactobacillus</taxon>
    </lineage>
</organism>
<protein>
    <submittedName>
        <fullName evidence="2">Uncharacterized protein</fullName>
    </submittedName>
</protein>
<name>A0A0R1PR75_9LACO</name>
<keyword evidence="1" id="KW-0812">Transmembrane</keyword>
<dbReference type="RefSeq" id="WP_235807789.1">
    <property type="nucleotide sequence ID" value="NZ_AZEG01000085.1"/>
</dbReference>
<evidence type="ECO:0000313" key="2">
    <source>
        <dbReference type="EMBL" id="KRL32644.1"/>
    </source>
</evidence>
<evidence type="ECO:0000313" key="3">
    <source>
        <dbReference type="Proteomes" id="UP000051155"/>
    </source>
</evidence>
<dbReference type="Proteomes" id="UP000051155">
    <property type="component" value="Unassembled WGS sequence"/>
</dbReference>
<feature type="transmembrane region" description="Helical" evidence="1">
    <location>
        <begin position="21"/>
        <end position="41"/>
    </location>
</feature>
<keyword evidence="1" id="KW-1133">Transmembrane helix</keyword>
<dbReference type="STRING" id="1423812.FD20_GL002505"/>
<dbReference type="PATRIC" id="fig|1423812.3.peg.2663"/>
<accession>A0A0R1PR75</accession>
<proteinExistence type="predicted"/>
<sequence>MWKIISKALPQILEAGSKYTVLLTLISFFFGIILALFTALIRLTKNNGFFLEAIQDL</sequence>
<comment type="caution">
    <text evidence="2">The sequence shown here is derived from an EMBL/GenBank/DDBJ whole genome shotgun (WGS) entry which is preliminary data.</text>
</comment>
<gene>
    <name evidence="2" type="ORF">FD20_GL002505</name>
</gene>
<evidence type="ECO:0000256" key="1">
    <source>
        <dbReference type="SAM" id="Phobius"/>
    </source>
</evidence>
<dbReference type="EMBL" id="AZEG01000085">
    <property type="protein sequence ID" value="KRL32644.1"/>
    <property type="molecule type" value="Genomic_DNA"/>
</dbReference>
<keyword evidence="3" id="KW-1185">Reference proteome</keyword>
<reference evidence="2 3" key="1">
    <citation type="journal article" date="2015" name="Genome Announc.">
        <title>Expanding the biotechnology potential of lactobacilli through comparative genomics of 213 strains and associated genera.</title>
        <authorList>
            <person name="Sun Z."/>
            <person name="Harris H.M."/>
            <person name="McCann A."/>
            <person name="Guo C."/>
            <person name="Argimon S."/>
            <person name="Zhang W."/>
            <person name="Yang X."/>
            <person name="Jeffery I.B."/>
            <person name="Cooney J.C."/>
            <person name="Kagawa T.F."/>
            <person name="Liu W."/>
            <person name="Song Y."/>
            <person name="Salvetti E."/>
            <person name="Wrobel A."/>
            <person name="Rasinkangas P."/>
            <person name="Parkhill J."/>
            <person name="Rea M.C."/>
            <person name="O'Sullivan O."/>
            <person name="Ritari J."/>
            <person name="Douillard F.P."/>
            <person name="Paul Ross R."/>
            <person name="Yang R."/>
            <person name="Briner A.E."/>
            <person name="Felis G.E."/>
            <person name="de Vos W.M."/>
            <person name="Barrangou R."/>
            <person name="Klaenhammer T.R."/>
            <person name="Caufield P.W."/>
            <person name="Cui Y."/>
            <person name="Zhang H."/>
            <person name="O'Toole P.W."/>
        </authorList>
    </citation>
    <scope>NUCLEOTIDE SEQUENCE [LARGE SCALE GENOMIC DNA]</scope>
    <source>
        <strain evidence="2 3">DSM 19971</strain>
    </source>
</reference>